<dbReference type="Proteomes" id="UP000078542">
    <property type="component" value="Unassembled WGS sequence"/>
</dbReference>
<evidence type="ECO:0000313" key="1">
    <source>
        <dbReference type="EMBL" id="KYN07994.1"/>
    </source>
</evidence>
<accession>A0A151IPP0</accession>
<keyword evidence="2" id="KW-1185">Reference proteome</keyword>
<dbReference type="STRING" id="456900.A0A151IPP0"/>
<dbReference type="AlphaFoldDB" id="A0A151IPP0"/>
<gene>
    <name evidence="1" type="ORF">ALC62_01026</name>
</gene>
<reference evidence="1 2" key="1">
    <citation type="submission" date="2016-03" db="EMBL/GenBank/DDBJ databases">
        <title>Cyphomyrmex costatus WGS genome.</title>
        <authorList>
            <person name="Nygaard S."/>
            <person name="Hu H."/>
            <person name="Boomsma J."/>
            <person name="Zhang G."/>
        </authorList>
    </citation>
    <scope>NUCLEOTIDE SEQUENCE [LARGE SCALE GENOMIC DNA]</scope>
    <source>
        <strain evidence="1">MS0001</strain>
        <tissue evidence="1">Whole body</tissue>
    </source>
</reference>
<evidence type="ECO:0000313" key="2">
    <source>
        <dbReference type="Proteomes" id="UP000078542"/>
    </source>
</evidence>
<proteinExistence type="predicted"/>
<protein>
    <submittedName>
        <fullName evidence="1">Uncharacterized protein</fullName>
    </submittedName>
</protein>
<name>A0A151IPP0_9HYME</name>
<dbReference type="EMBL" id="KQ976829">
    <property type="protein sequence ID" value="KYN07994.1"/>
    <property type="molecule type" value="Genomic_DNA"/>
</dbReference>
<sequence>MRIRAYSHLGVPTKSLPDLPGNWLSSISRGNCMYPSTDFLNAANIMNREFENFHGNFFNRESNIFDKLTDIVSTKLNNNFPKKVIACLVRTRTYIRLREFNRKIVENNSLKKKCNKMYRICNKKNDLIKYSSRKN</sequence>
<organism evidence="1 2">
    <name type="scientific">Cyphomyrmex costatus</name>
    <dbReference type="NCBI Taxonomy" id="456900"/>
    <lineage>
        <taxon>Eukaryota</taxon>
        <taxon>Metazoa</taxon>
        <taxon>Ecdysozoa</taxon>
        <taxon>Arthropoda</taxon>
        <taxon>Hexapoda</taxon>
        <taxon>Insecta</taxon>
        <taxon>Pterygota</taxon>
        <taxon>Neoptera</taxon>
        <taxon>Endopterygota</taxon>
        <taxon>Hymenoptera</taxon>
        <taxon>Apocrita</taxon>
        <taxon>Aculeata</taxon>
        <taxon>Formicoidea</taxon>
        <taxon>Formicidae</taxon>
        <taxon>Myrmicinae</taxon>
        <taxon>Cyphomyrmex</taxon>
    </lineage>
</organism>